<reference evidence="2" key="1">
    <citation type="journal article" date="2014" name="Int. J. Syst. Evol. Microbiol.">
        <title>Complete genome sequence of Corynebacterium casei LMG S-19264T (=DSM 44701T), isolated from a smear-ripened cheese.</title>
        <authorList>
            <consortium name="US DOE Joint Genome Institute (JGI-PGF)"/>
            <person name="Walter F."/>
            <person name="Albersmeier A."/>
            <person name="Kalinowski J."/>
            <person name="Ruckert C."/>
        </authorList>
    </citation>
    <scope>NUCLEOTIDE SEQUENCE</scope>
    <source>
        <strain evidence="2">CCM 8711</strain>
    </source>
</reference>
<evidence type="ECO:0000313" key="3">
    <source>
        <dbReference type="Proteomes" id="UP000662074"/>
    </source>
</evidence>
<dbReference type="RefSeq" id="WP_188415285.1">
    <property type="nucleotide sequence ID" value="NZ_BMDO01000003.1"/>
</dbReference>
<accession>A0A917N187</accession>
<dbReference type="AlphaFoldDB" id="A0A917N187"/>
<dbReference type="Proteomes" id="UP000662074">
    <property type="component" value="Unassembled WGS sequence"/>
</dbReference>
<dbReference type="PROSITE" id="PS51257">
    <property type="entry name" value="PROKAR_LIPOPROTEIN"/>
    <property type="match status" value="1"/>
</dbReference>
<keyword evidence="3" id="KW-1185">Reference proteome</keyword>
<feature type="signal peptide" evidence="1">
    <location>
        <begin position="1"/>
        <end position="19"/>
    </location>
</feature>
<gene>
    <name evidence="2" type="ORF">GCM10011425_14660</name>
</gene>
<name>A0A917N187_9SPHI</name>
<proteinExistence type="predicted"/>
<reference evidence="2" key="2">
    <citation type="submission" date="2020-09" db="EMBL/GenBank/DDBJ databases">
        <authorList>
            <person name="Sun Q."/>
            <person name="Sedlacek I."/>
        </authorList>
    </citation>
    <scope>NUCLEOTIDE SEQUENCE</scope>
    <source>
        <strain evidence="2">CCM 8711</strain>
    </source>
</reference>
<feature type="chain" id="PRO_5036781898" evidence="1">
    <location>
        <begin position="20"/>
        <end position="164"/>
    </location>
</feature>
<sequence>MKKILFICTILFIASVACKKENVGGGGLCACSPIQVPTLNLVIKNSLGGDLLSDKITGYYEKSKIQITRKDAAGKVTAVDFNIRPPFSYGNEKFNYNYLLIPVGFLQAADDTLYLKLGDNKTYEIKVMLNQQKYDPDKITIDGKVVEKDKGTIANYTTLFYITE</sequence>
<evidence type="ECO:0000313" key="2">
    <source>
        <dbReference type="EMBL" id="GGI50254.1"/>
    </source>
</evidence>
<organism evidence="2 3">
    <name type="scientific">Mucilaginibacter galii</name>
    <dbReference type="NCBI Taxonomy" id="2005073"/>
    <lineage>
        <taxon>Bacteria</taxon>
        <taxon>Pseudomonadati</taxon>
        <taxon>Bacteroidota</taxon>
        <taxon>Sphingobacteriia</taxon>
        <taxon>Sphingobacteriales</taxon>
        <taxon>Sphingobacteriaceae</taxon>
        <taxon>Mucilaginibacter</taxon>
    </lineage>
</organism>
<dbReference type="EMBL" id="BMDO01000003">
    <property type="protein sequence ID" value="GGI50254.1"/>
    <property type="molecule type" value="Genomic_DNA"/>
</dbReference>
<comment type="caution">
    <text evidence="2">The sequence shown here is derived from an EMBL/GenBank/DDBJ whole genome shotgun (WGS) entry which is preliminary data.</text>
</comment>
<protein>
    <submittedName>
        <fullName evidence="2">Uncharacterized protein</fullName>
    </submittedName>
</protein>
<evidence type="ECO:0000256" key="1">
    <source>
        <dbReference type="SAM" id="SignalP"/>
    </source>
</evidence>
<keyword evidence="1" id="KW-0732">Signal</keyword>